<dbReference type="Pfam" id="PF22936">
    <property type="entry name" value="Pol_BBD"/>
    <property type="match status" value="1"/>
</dbReference>
<sequence>MKDKEWALLNKQALEVIRLMLSCNVAFNIVKKKTMAGLMTVLFDMYKKSSASNKVHFIRASYHCTSHYEIMENYVTSDFGKVYLVDDGTMKITRKDNIQVKRPNGTMWKLKDMRFIPGLKRNLISVDQPDQEGHHTTFLRNEWKITKETIVIAHGKKNDTLYVTSNMENIVAIAELYEK</sequence>
<dbReference type="EMBL" id="QGNW01000428">
    <property type="protein sequence ID" value="RVW71867.1"/>
    <property type="molecule type" value="Genomic_DNA"/>
</dbReference>
<protein>
    <submittedName>
        <fullName evidence="2">Retrovirus-related Pol polyprotein from transposon TNT 1-94</fullName>
    </submittedName>
</protein>
<feature type="domain" description="Retrovirus-related Pol polyprotein from transposon TNT 1-94-like beta-barrel" evidence="1">
    <location>
        <begin position="60"/>
        <end position="133"/>
    </location>
</feature>
<evidence type="ECO:0000313" key="2">
    <source>
        <dbReference type="EMBL" id="RVW71867.1"/>
    </source>
</evidence>
<dbReference type="InterPro" id="IPR054722">
    <property type="entry name" value="PolX-like_BBD"/>
</dbReference>
<accession>A0A438GI48</accession>
<organism evidence="2 3">
    <name type="scientific">Vitis vinifera</name>
    <name type="common">Grape</name>
    <dbReference type="NCBI Taxonomy" id="29760"/>
    <lineage>
        <taxon>Eukaryota</taxon>
        <taxon>Viridiplantae</taxon>
        <taxon>Streptophyta</taxon>
        <taxon>Embryophyta</taxon>
        <taxon>Tracheophyta</taxon>
        <taxon>Spermatophyta</taxon>
        <taxon>Magnoliopsida</taxon>
        <taxon>eudicotyledons</taxon>
        <taxon>Gunneridae</taxon>
        <taxon>Pentapetalae</taxon>
        <taxon>rosids</taxon>
        <taxon>Vitales</taxon>
        <taxon>Vitaceae</taxon>
        <taxon>Viteae</taxon>
        <taxon>Vitis</taxon>
    </lineage>
</organism>
<name>A0A438GI48_VITVI</name>
<evidence type="ECO:0000259" key="1">
    <source>
        <dbReference type="Pfam" id="PF22936"/>
    </source>
</evidence>
<dbReference type="Proteomes" id="UP000288805">
    <property type="component" value="Unassembled WGS sequence"/>
</dbReference>
<dbReference type="AlphaFoldDB" id="A0A438GI48"/>
<proteinExistence type="predicted"/>
<reference evidence="2 3" key="1">
    <citation type="journal article" date="2018" name="PLoS Genet.">
        <title>Population sequencing reveals clonal diversity and ancestral inbreeding in the grapevine cultivar Chardonnay.</title>
        <authorList>
            <person name="Roach M.J."/>
            <person name="Johnson D.L."/>
            <person name="Bohlmann J."/>
            <person name="van Vuuren H.J."/>
            <person name="Jones S.J."/>
            <person name="Pretorius I.S."/>
            <person name="Schmidt S.A."/>
            <person name="Borneman A.R."/>
        </authorList>
    </citation>
    <scope>NUCLEOTIDE SEQUENCE [LARGE SCALE GENOMIC DNA]</scope>
    <source>
        <strain evidence="3">cv. Chardonnay</strain>
        <tissue evidence="2">Leaf</tissue>
    </source>
</reference>
<evidence type="ECO:0000313" key="3">
    <source>
        <dbReference type="Proteomes" id="UP000288805"/>
    </source>
</evidence>
<gene>
    <name evidence="2" type="primary">POLX_2056</name>
    <name evidence="2" type="ORF">CK203_061128</name>
</gene>
<comment type="caution">
    <text evidence="2">The sequence shown here is derived from an EMBL/GenBank/DDBJ whole genome shotgun (WGS) entry which is preliminary data.</text>
</comment>